<dbReference type="STRING" id="5865.A7AQU8"/>
<dbReference type="GO" id="GO:1902560">
    <property type="term" value="C:GMP reductase complex"/>
    <property type="evidence" value="ECO:0007669"/>
    <property type="project" value="InterPro"/>
</dbReference>
<reference evidence="8" key="5">
    <citation type="journal article" date="2021" name="Int. J. Parasitol.">
        <title>Comparative analysis of gene expression between Babesia bovis blood stages and kinetes allowed by improved genome annotation.</title>
        <authorList>
            <person name="Ueti M.W."/>
            <person name="Johnson W.C."/>
            <person name="Kappmeyer L.S."/>
            <person name="Herndon D.R."/>
            <person name="Mousel M.R."/>
            <person name="Reif K.E."/>
            <person name="Taus N.S."/>
            <person name="Ifeonu O.O."/>
            <person name="Silva J.C."/>
            <person name="Suarez C.E."/>
            <person name="Brayton K.A."/>
        </authorList>
    </citation>
    <scope>NUCLEOTIDE SEQUENCE [LARGE SCALE GENOMIC DNA]</scope>
</reference>
<dbReference type="PANTHER" id="PTHR43170:SF5">
    <property type="entry name" value="GMP REDUCTASE"/>
    <property type="match status" value="1"/>
</dbReference>
<reference evidence="6" key="3">
    <citation type="journal article" date="2014" name="BMC Genomics">
        <title>The Babesia bovis gene and promoter model: an update from full-length EST analysis.</title>
        <authorList>
            <person name="Yamagishi J."/>
            <person name="Wakaguri H."/>
            <person name="Yokoyama N."/>
            <person name="Yamashita R."/>
            <person name="Suzuki Y."/>
            <person name="Xuan X."/>
            <person name="Igarashi I."/>
        </authorList>
    </citation>
    <scope>NUCLEOTIDE SEQUENCE</scope>
    <source>
        <strain evidence="6">Texas</strain>
    </source>
</reference>
<reference evidence="7 8" key="1">
    <citation type="journal article" date="2007" name="PLoS Pathog.">
        <title>Genome sequence of Babesia bovis and comparative analysis of apicomplexan hemoprotozoa.</title>
        <authorList>
            <person name="Brayton K.A."/>
            <person name="Lau A.O.T."/>
            <person name="Herndon D.R."/>
            <person name="Hannick L."/>
            <person name="Kappmeyer L.S."/>
            <person name="Berens S.J."/>
            <person name="Bidwell S.L."/>
            <person name="Brown W.C."/>
            <person name="Crabtree J."/>
            <person name="Fadrosh D."/>
            <person name="Feldblum T."/>
            <person name="Forberger H.A."/>
            <person name="Haas B.J."/>
            <person name="Howell J.M."/>
            <person name="Khouri H."/>
            <person name="Koo H."/>
            <person name="Mann D.J."/>
            <person name="Norimine J."/>
            <person name="Paulsen I.T."/>
            <person name="Radune D."/>
            <person name="Ren Q."/>
            <person name="Smith R.K. Jr."/>
            <person name="Suarez C.E."/>
            <person name="White O."/>
            <person name="Wortman J.R."/>
            <person name="Knowles D.P. Jr."/>
            <person name="McElwain T.F."/>
            <person name="Nene V.M."/>
        </authorList>
    </citation>
    <scope>NUCLEOTIDE SEQUENCE [LARGE SCALE GENOMIC DNA]</scope>
    <source>
        <strain evidence="7">T2Bo</strain>
    </source>
</reference>
<dbReference type="VEuPathDB" id="PiroplasmaDB:BBOV_IV005560"/>
<dbReference type="OMA" id="AYKEYFG"/>
<gene>
    <name evidence="6 7" type="ORF">BBOV_IV005560</name>
</gene>
<reference evidence="8" key="4">
    <citation type="journal article" date="2020" name="Data Brief">
        <title>Transcriptome dataset of Babesia bovis life stages within vertebrate and invertebrate hosts.</title>
        <authorList>
            <person name="Ueti M.W."/>
            <person name="Johnson W.C."/>
            <person name="Kappmeyer L.S."/>
            <person name="Herndon D.R."/>
            <person name="Mousel M.R."/>
            <person name="Reif K.E."/>
            <person name="Taus N.S."/>
            <person name="Ifeonu O.O."/>
            <person name="Silva J.C."/>
            <person name="Suarez C.E."/>
            <person name="Brayton K.A."/>
        </authorList>
    </citation>
    <scope>NUCLEOTIDE SEQUENCE [LARGE SCALE GENOMIC DNA]</scope>
</reference>
<keyword evidence="4 7" id="KW-0560">Oxidoreductase</keyword>
<dbReference type="InterPro" id="IPR001093">
    <property type="entry name" value="IMP_DH_GMPRt"/>
</dbReference>
<evidence type="ECO:0000256" key="2">
    <source>
        <dbReference type="ARBA" id="ARBA00015800"/>
    </source>
</evidence>
<organism evidence="7 8">
    <name type="scientific">Babesia bovis</name>
    <dbReference type="NCBI Taxonomy" id="5865"/>
    <lineage>
        <taxon>Eukaryota</taxon>
        <taxon>Sar</taxon>
        <taxon>Alveolata</taxon>
        <taxon>Apicomplexa</taxon>
        <taxon>Aconoidasida</taxon>
        <taxon>Piroplasmida</taxon>
        <taxon>Babesiidae</taxon>
        <taxon>Babesia</taxon>
    </lineage>
</organism>
<dbReference type="InterPro" id="IPR005994">
    <property type="entry name" value="GuaC_type_2"/>
</dbReference>
<dbReference type="GeneID" id="5478719"/>
<dbReference type="AlphaFoldDB" id="A7AQU8"/>
<dbReference type="InterPro" id="IPR013785">
    <property type="entry name" value="Aldolase_TIM"/>
</dbReference>
<dbReference type="GO" id="GO:0006163">
    <property type="term" value="P:purine nucleotide metabolic process"/>
    <property type="evidence" value="ECO:0007669"/>
    <property type="project" value="InterPro"/>
</dbReference>
<dbReference type="Proteomes" id="UP000002173">
    <property type="component" value="Unassembled WGS sequence"/>
</dbReference>
<evidence type="ECO:0000259" key="5">
    <source>
        <dbReference type="Pfam" id="PF00478"/>
    </source>
</evidence>
<dbReference type="RefSeq" id="XP_001610485.1">
    <property type="nucleotide sequence ID" value="XM_001610435.1"/>
</dbReference>
<dbReference type="KEGG" id="bbo:BBOV_IV005560"/>
<dbReference type="Pfam" id="PF00478">
    <property type="entry name" value="IMPDH"/>
    <property type="match status" value="1"/>
</dbReference>
<sequence>MEIFDFDDVMLVPRMCTLETRAHADVSAKLGNRTFKIPLMASNMPSVLDENIVIELAQNNYFYVMHRIDVDLVEFSRKMRDLQLFVSISIGVQEQSYKVVDSLVANDLIPDYVTIDVAHGHSLAMQRMISYIKKAFGPKTFIIAGNVATAEGVVDLENWGADAIKVGLGPGYVCSTSIRTGFGTRNWQLAAVRECARVAKKAVIIADGGCRLSGDIVKALYMGADWVMSGYFYAGFIKSPSETEIVDGVPMKVYYGNASARCKKSRSRVEGVSLMVPCEEGTLLEKLKGIEEDLQSAVSFAGGRCILDVRKCEYVIVRHSRGPKESG</sequence>
<protein>
    <recommendedName>
        <fullName evidence="2">GMP reductase</fullName>
        <ecNumber evidence="1">1.7.1.7</ecNumber>
    </recommendedName>
</protein>
<dbReference type="CDD" id="cd00381">
    <property type="entry name" value="IMPDH"/>
    <property type="match status" value="1"/>
</dbReference>
<feature type="domain" description="IMP dehydrogenase/GMP reductase" evidence="5">
    <location>
        <begin position="5"/>
        <end position="326"/>
    </location>
</feature>
<evidence type="ECO:0000256" key="3">
    <source>
        <dbReference type="ARBA" id="ARBA00022857"/>
    </source>
</evidence>
<keyword evidence="8" id="KW-1185">Reference proteome</keyword>
<dbReference type="GO" id="GO:0005829">
    <property type="term" value="C:cytosol"/>
    <property type="evidence" value="ECO:0007669"/>
    <property type="project" value="TreeGrafter"/>
</dbReference>
<proteinExistence type="evidence at transcript level"/>
<accession>A7AQU8</accession>
<evidence type="ECO:0000313" key="6">
    <source>
        <dbReference type="EMBL" id="BAN65979.1"/>
    </source>
</evidence>
<dbReference type="GO" id="GO:0003920">
    <property type="term" value="F:GMP reductase activity"/>
    <property type="evidence" value="ECO:0007669"/>
    <property type="project" value="UniProtKB-EC"/>
</dbReference>
<name>A7AQU8_BABBO</name>
<dbReference type="SUPFAM" id="SSF51412">
    <property type="entry name" value="Inosine monophosphate dehydrogenase (IMPDH)"/>
    <property type="match status" value="1"/>
</dbReference>
<evidence type="ECO:0000256" key="4">
    <source>
        <dbReference type="ARBA" id="ARBA00023002"/>
    </source>
</evidence>
<dbReference type="Gene3D" id="3.20.20.70">
    <property type="entry name" value="Aldolase class I"/>
    <property type="match status" value="1"/>
</dbReference>
<dbReference type="SMART" id="SM01240">
    <property type="entry name" value="IMPDH"/>
    <property type="match status" value="1"/>
</dbReference>
<dbReference type="EMBL" id="AK442185">
    <property type="protein sequence ID" value="BAN65979.1"/>
    <property type="molecule type" value="mRNA"/>
</dbReference>
<dbReference type="NCBIfam" id="NF003966">
    <property type="entry name" value="PRK05458.1"/>
    <property type="match status" value="1"/>
</dbReference>
<dbReference type="InterPro" id="IPR050139">
    <property type="entry name" value="GMP_reductase"/>
</dbReference>
<evidence type="ECO:0000313" key="7">
    <source>
        <dbReference type="EMBL" id="EDO06917.1"/>
    </source>
</evidence>
<keyword evidence="3" id="KW-0521">NADP</keyword>
<dbReference type="PIRSF" id="PIRSF036500">
    <property type="entry name" value="GMP_red_Firmic"/>
    <property type="match status" value="1"/>
</dbReference>
<reference evidence="7" key="2">
    <citation type="submission" date="2007-08" db="EMBL/GenBank/DDBJ databases">
        <authorList>
            <person name="Nene V."/>
        </authorList>
    </citation>
    <scope>NUCLEOTIDE SEQUENCE</scope>
    <source>
        <strain evidence="7">T2Bo</strain>
    </source>
</reference>
<dbReference type="EC" id="1.7.1.7" evidence="1"/>
<evidence type="ECO:0000313" key="8">
    <source>
        <dbReference type="Proteomes" id="UP000002173"/>
    </source>
</evidence>
<dbReference type="EMBL" id="AAXT01000002">
    <property type="protein sequence ID" value="EDO06917.1"/>
    <property type="molecule type" value="Genomic_DNA"/>
</dbReference>
<evidence type="ECO:0000256" key="1">
    <source>
        <dbReference type="ARBA" id="ARBA00012678"/>
    </source>
</evidence>
<dbReference type="eggNOG" id="KOG2550">
    <property type="taxonomic scope" value="Eukaryota"/>
</dbReference>
<dbReference type="PANTHER" id="PTHR43170">
    <property type="entry name" value="GMP REDUCTASE"/>
    <property type="match status" value="1"/>
</dbReference>